<sequence length="487" mass="53775">MTEYEAKGGEPESTPPHADEPSKPVEENEQGRKSDGVLADGDPDPPSEKEYRIRRTAIDPEGEPSDVIGMVRPEKPDDGEEDPHDPDEEATPTPRAPPLTPREWLAPFPERASELLERRPELFHPTAVRIAGVRSILPSWIIDDILAQAQDEVIAWFQTREGFHQTAKIRPSAAAAFYSNGITMLVQRIPRLRALAEEIARVLGFPATQVECNLFCNQPGATTQGHFDSVDTLTVQITGNKVWRIAPNAHAPLPTDTWVPPRLATHELRLYAHEQLPSKMPGEKAEIHALEPGAMLYLPRGYWHETYSMAESVSLHIHLFPCTWADAVLKTLRSHLLRDEGWRATAYPLLGLERAGDWDTQTALHSLRDAVGRLTADDVQRPPKWTPTPEDRVVPRARGSMGVVASAEDYQSVRLGAEEFGFEHATMVDMPAPHVAATLLLARSRESLSASDLAARVPSLSQDAALGLVRLLCDVGYARKAPPCAEG</sequence>
<dbReference type="EMBL" id="CP089984">
    <property type="protein sequence ID" value="WXB16278.1"/>
    <property type="molecule type" value="Genomic_DNA"/>
</dbReference>
<dbReference type="Pfam" id="PF08007">
    <property type="entry name" value="JmjC_2"/>
    <property type="match status" value="1"/>
</dbReference>
<protein>
    <submittedName>
        <fullName evidence="3">Cupin-like domain-containing protein</fullName>
    </submittedName>
</protein>
<gene>
    <name evidence="3" type="ORF">LZC94_03160</name>
</gene>
<evidence type="ECO:0000313" key="4">
    <source>
        <dbReference type="Proteomes" id="UP001370348"/>
    </source>
</evidence>
<dbReference type="PANTHER" id="PTHR12461">
    <property type="entry name" value="HYPOXIA-INDUCIBLE FACTOR 1 ALPHA INHIBITOR-RELATED"/>
    <property type="match status" value="1"/>
</dbReference>
<reference evidence="3 4" key="1">
    <citation type="submission" date="2021-12" db="EMBL/GenBank/DDBJ databases">
        <title>Discovery of the Pendulisporaceae a myxobacterial family with distinct sporulation behavior and unique specialized metabolism.</title>
        <authorList>
            <person name="Garcia R."/>
            <person name="Popoff A."/>
            <person name="Bader C.D."/>
            <person name="Loehr J."/>
            <person name="Walesch S."/>
            <person name="Walt C."/>
            <person name="Boldt J."/>
            <person name="Bunk B."/>
            <person name="Haeckl F.J.F.P.J."/>
            <person name="Gunesch A.P."/>
            <person name="Birkelbach J."/>
            <person name="Nuebel U."/>
            <person name="Pietschmann T."/>
            <person name="Bach T."/>
            <person name="Mueller R."/>
        </authorList>
    </citation>
    <scope>NUCLEOTIDE SEQUENCE [LARGE SCALE GENOMIC DNA]</scope>
    <source>
        <strain evidence="3 4">MSr11954</strain>
    </source>
</reference>
<feature type="compositionally biased region" description="Basic and acidic residues" evidence="1">
    <location>
        <begin position="17"/>
        <end position="35"/>
    </location>
</feature>
<dbReference type="InterPro" id="IPR003347">
    <property type="entry name" value="JmjC_dom"/>
</dbReference>
<evidence type="ECO:0000313" key="3">
    <source>
        <dbReference type="EMBL" id="WXB16278.1"/>
    </source>
</evidence>
<feature type="compositionally biased region" description="Basic and acidic residues" evidence="1">
    <location>
        <begin position="1"/>
        <end position="10"/>
    </location>
</feature>
<dbReference type="SUPFAM" id="SSF51197">
    <property type="entry name" value="Clavaminate synthase-like"/>
    <property type="match status" value="1"/>
</dbReference>
<keyword evidence="4" id="KW-1185">Reference proteome</keyword>
<proteinExistence type="predicted"/>
<feature type="compositionally biased region" description="Basic and acidic residues" evidence="1">
    <location>
        <begin position="46"/>
        <end position="58"/>
    </location>
</feature>
<feature type="region of interest" description="Disordered" evidence="1">
    <location>
        <begin position="1"/>
        <end position="103"/>
    </location>
</feature>
<accession>A0ABZ2LZG2</accession>
<dbReference type="Gene3D" id="2.60.120.650">
    <property type="entry name" value="Cupin"/>
    <property type="match status" value="1"/>
</dbReference>
<dbReference type="PANTHER" id="PTHR12461:SF43">
    <property type="entry name" value="HSPB1-ASSOCIATED PROTEIN 1"/>
    <property type="match status" value="1"/>
</dbReference>
<dbReference type="RefSeq" id="WP_394825903.1">
    <property type="nucleotide sequence ID" value="NZ_CP089984.1"/>
</dbReference>
<dbReference type="PROSITE" id="PS51184">
    <property type="entry name" value="JMJC"/>
    <property type="match status" value="1"/>
</dbReference>
<name>A0ABZ2LZG2_9BACT</name>
<feature type="compositionally biased region" description="Acidic residues" evidence="1">
    <location>
        <begin position="77"/>
        <end position="90"/>
    </location>
</feature>
<dbReference type="Proteomes" id="UP001370348">
    <property type="component" value="Chromosome"/>
</dbReference>
<evidence type="ECO:0000259" key="2">
    <source>
        <dbReference type="PROSITE" id="PS51184"/>
    </source>
</evidence>
<organism evidence="3 4">
    <name type="scientific">Pendulispora albinea</name>
    <dbReference type="NCBI Taxonomy" id="2741071"/>
    <lineage>
        <taxon>Bacteria</taxon>
        <taxon>Pseudomonadati</taxon>
        <taxon>Myxococcota</taxon>
        <taxon>Myxococcia</taxon>
        <taxon>Myxococcales</taxon>
        <taxon>Sorangiineae</taxon>
        <taxon>Pendulisporaceae</taxon>
        <taxon>Pendulispora</taxon>
    </lineage>
</organism>
<feature type="domain" description="JmjC" evidence="2">
    <location>
        <begin position="178"/>
        <end position="336"/>
    </location>
</feature>
<evidence type="ECO:0000256" key="1">
    <source>
        <dbReference type="SAM" id="MobiDB-lite"/>
    </source>
</evidence>